<accession>A0A7J7BZK5</accession>
<organism evidence="1 2">
    <name type="scientific">Tripterygium wilfordii</name>
    <name type="common">Thunder God vine</name>
    <dbReference type="NCBI Taxonomy" id="458696"/>
    <lineage>
        <taxon>Eukaryota</taxon>
        <taxon>Viridiplantae</taxon>
        <taxon>Streptophyta</taxon>
        <taxon>Embryophyta</taxon>
        <taxon>Tracheophyta</taxon>
        <taxon>Spermatophyta</taxon>
        <taxon>Magnoliopsida</taxon>
        <taxon>eudicotyledons</taxon>
        <taxon>Gunneridae</taxon>
        <taxon>Pentapetalae</taxon>
        <taxon>rosids</taxon>
        <taxon>fabids</taxon>
        <taxon>Celastrales</taxon>
        <taxon>Celastraceae</taxon>
        <taxon>Tripterygium</taxon>
    </lineage>
</organism>
<dbReference type="InParanoid" id="A0A7J7BZK5"/>
<protein>
    <submittedName>
        <fullName evidence="1">Uncharacterized protein</fullName>
    </submittedName>
</protein>
<name>A0A7J7BZK5_TRIWF</name>
<evidence type="ECO:0000313" key="1">
    <source>
        <dbReference type="EMBL" id="KAF5727278.1"/>
    </source>
</evidence>
<comment type="caution">
    <text evidence="1">The sequence shown here is derived from an EMBL/GenBank/DDBJ whole genome shotgun (WGS) entry which is preliminary data.</text>
</comment>
<dbReference type="PANTHER" id="PTHR34788">
    <property type="entry name" value="F15I1.22"/>
    <property type="match status" value="1"/>
</dbReference>
<reference evidence="1 2" key="1">
    <citation type="journal article" date="2020" name="Nat. Commun.">
        <title>Genome of Tripterygium wilfordii and identification of cytochrome P450 involved in triptolide biosynthesis.</title>
        <authorList>
            <person name="Tu L."/>
            <person name="Su P."/>
            <person name="Zhang Z."/>
            <person name="Gao L."/>
            <person name="Wang J."/>
            <person name="Hu T."/>
            <person name="Zhou J."/>
            <person name="Zhang Y."/>
            <person name="Zhao Y."/>
            <person name="Liu Y."/>
            <person name="Song Y."/>
            <person name="Tong Y."/>
            <person name="Lu Y."/>
            <person name="Yang J."/>
            <person name="Xu C."/>
            <person name="Jia M."/>
            <person name="Peters R.J."/>
            <person name="Huang L."/>
            <person name="Gao W."/>
        </authorList>
    </citation>
    <scope>NUCLEOTIDE SEQUENCE [LARGE SCALE GENOMIC DNA]</scope>
    <source>
        <strain evidence="2">cv. XIE 37</strain>
        <tissue evidence="1">Leaf</tissue>
    </source>
</reference>
<proteinExistence type="predicted"/>
<dbReference type="PANTHER" id="PTHR34788:SF4">
    <property type="entry name" value="F15I1.22"/>
    <property type="match status" value="1"/>
</dbReference>
<evidence type="ECO:0000313" key="2">
    <source>
        <dbReference type="Proteomes" id="UP000593562"/>
    </source>
</evidence>
<dbReference type="Proteomes" id="UP000593562">
    <property type="component" value="Unassembled WGS sequence"/>
</dbReference>
<dbReference type="EMBL" id="JAAARO010000022">
    <property type="protein sequence ID" value="KAF5727278.1"/>
    <property type="molecule type" value="Genomic_DNA"/>
</dbReference>
<dbReference type="FunCoup" id="A0A7J7BZK5">
    <property type="interactions" value="368"/>
</dbReference>
<sequence>MGLKTKISPETQQLITTFRQPTGRRVHLRRPKIQTVRLGGQKARRGPILVRVLRRLRLRWLKLRYNCMVKKIKEYYQGIIKDMVPAGASVETFHQRLFTESTFAVPVMGVSFNSFSSMVVESSARG</sequence>
<gene>
    <name evidence="1" type="ORF">HS088_TW22G00968</name>
</gene>
<dbReference type="AlphaFoldDB" id="A0A7J7BZK5"/>
<keyword evidence="2" id="KW-1185">Reference proteome</keyword>